<feature type="domain" description="Carrier" evidence="6">
    <location>
        <begin position="1007"/>
        <end position="1082"/>
    </location>
</feature>
<reference evidence="7" key="1">
    <citation type="journal article" date="2002" name="J. Bacteriol.">
        <title>Identification and localization of the gene cluster encoding biosynthesis of the antitumor macrolactam leinamycin in Streptomyces atroolivaceus S-140.</title>
        <authorList>
            <person name="Cheng Y.Q."/>
            <person name="Tang G.L."/>
            <person name="Shen B."/>
        </authorList>
    </citation>
    <scope>NUCLEOTIDE SEQUENCE</scope>
</reference>
<dbReference type="InterPro" id="IPR020806">
    <property type="entry name" value="PKS_PP-bd"/>
</dbReference>
<evidence type="ECO:0000256" key="1">
    <source>
        <dbReference type="ARBA" id="ARBA00001957"/>
    </source>
</evidence>
<dbReference type="InterPro" id="IPR045851">
    <property type="entry name" value="AMP-bd_C_sf"/>
</dbReference>
<dbReference type="InterPro" id="IPR006162">
    <property type="entry name" value="Ppantetheine_attach_site"/>
</dbReference>
<dbReference type="SUPFAM" id="SSF47336">
    <property type="entry name" value="ACP-like"/>
    <property type="match status" value="1"/>
</dbReference>
<dbReference type="Gene3D" id="3.30.300.30">
    <property type="match status" value="1"/>
</dbReference>
<dbReference type="InterPro" id="IPR036736">
    <property type="entry name" value="ACP-like_sf"/>
</dbReference>
<evidence type="ECO:0000256" key="4">
    <source>
        <dbReference type="ARBA" id="ARBA00022553"/>
    </source>
</evidence>
<dbReference type="GO" id="GO:0043041">
    <property type="term" value="P:amino acid activation for nonribosomal peptide biosynthetic process"/>
    <property type="evidence" value="ECO:0007669"/>
    <property type="project" value="TreeGrafter"/>
</dbReference>
<dbReference type="InterPro" id="IPR023213">
    <property type="entry name" value="CAT-like_dom_sf"/>
</dbReference>
<dbReference type="NCBIfam" id="TIGR01733">
    <property type="entry name" value="AA-adenyl-dom"/>
    <property type="match status" value="1"/>
</dbReference>
<dbReference type="SMART" id="SM00823">
    <property type="entry name" value="PKS_PP"/>
    <property type="match status" value="1"/>
</dbReference>
<dbReference type="Pfam" id="PF00550">
    <property type="entry name" value="PP-binding"/>
    <property type="match status" value="1"/>
</dbReference>
<dbReference type="PROSITE" id="PS00012">
    <property type="entry name" value="PHOSPHOPANTETHEINE"/>
    <property type="match status" value="1"/>
</dbReference>
<dbReference type="Gene3D" id="3.30.559.30">
    <property type="entry name" value="Nonribosomal peptide synthetase, condensation domain"/>
    <property type="match status" value="1"/>
</dbReference>
<evidence type="ECO:0000313" key="7">
    <source>
        <dbReference type="EMBL" id="AAN85493.1"/>
    </source>
</evidence>
<dbReference type="Gene3D" id="3.30.559.10">
    <property type="entry name" value="Chloramphenicol acetyltransferase-like domain"/>
    <property type="match status" value="1"/>
</dbReference>
<dbReference type="PROSITE" id="PS00455">
    <property type="entry name" value="AMP_BINDING"/>
    <property type="match status" value="1"/>
</dbReference>
<dbReference type="InterPro" id="IPR000873">
    <property type="entry name" value="AMP-dep_synth/lig_dom"/>
</dbReference>
<evidence type="ECO:0000256" key="3">
    <source>
        <dbReference type="ARBA" id="ARBA00022450"/>
    </source>
</evidence>
<comment type="similarity">
    <text evidence="2">Belongs to the ATP-dependent AMP-binding enzyme family.</text>
</comment>
<dbReference type="InterPro" id="IPR010071">
    <property type="entry name" value="AA_adenyl_dom"/>
</dbReference>
<evidence type="ECO:0000256" key="5">
    <source>
        <dbReference type="SAM" id="MobiDB-lite"/>
    </source>
</evidence>
<dbReference type="GO" id="GO:0044550">
    <property type="term" value="P:secondary metabolite biosynthetic process"/>
    <property type="evidence" value="ECO:0007669"/>
    <property type="project" value="TreeGrafter"/>
</dbReference>
<dbReference type="GO" id="GO:0017000">
    <property type="term" value="P:antibiotic biosynthetic process"/>
    <property type="evidence" value="ECO:0007669"/>
    <property type="project" value="UniProtKB-ARBA"/>
</dbReference>
<accession>Q8GGS2</accession>
<dbReference type="GO" id="GO:0005829">
    <property type="term" value="C:cytosol"/>
    <property type="evidence" value="ECO:0007669"/>
    <property type="project" value="TreeGrafter"/>
</dbReference>
<dbReference type="SUPFAM" id="SSF52777">
    <property type="entry name" value="CoA-dependent acyltransferases"/>
    <property type="match status" value="2"/>
</dbReference>
<dbReference type="Pfam" id="PF00501">
    <property type="entry name" value="AMP-binding"/>
    <property type="match status" value="1"/>
</dbReference>
<evidence type="ECO:0000259" key="6">
    <source>
        <dbReference type="PROSITE" id="PS50075"/>
    </source>
</evidence>
<dbReference type="InterPro" id="IPR029058">
    <property type="entry name" value="AB_hydrolase_fold"/>
</dbReference>
<dbReference type="Gene3D" id="2.30.38.10">
    <property type="entry name" value="Luciferase, Domain 3"/>
    <property type="match status" value="1"/>
</dbReference>
<dbReference type="GO" id="GO:0008610">
    <property type="term" value="P:lipid biosynthetic process"/>
    <property type="evidence" value="ECO:0007669"/>
    <property type="project" value="UniProtKB-ARBA"/>
</dbReference>
<dbReference type="InterPro" id="IPR009081">
    <property type="entry name" value="PP-bd_ACP"/>
</dbReference>
<dbReference type="SUPFAM" id="SSF56801">
    <property type="entry name" value="Acetyl-CoA synthetase-like"/>
    <property type="match status" value="1"/>
</dbReference>
<dbReference type="CDD" id="cd19531">
    <property type="entry name" value="LCL_NRPS-like"/>
    <property type="match status" value="1"/>
</dbReference>
<evidence type="ECO:0000256" key="2">
    <source>
        <dbReference type="ARBA" id="ARBA00006432"/>
    </source>
</evidence>
<organism evidence="7">
    <name type="scientific">Streptomyces atroolivaceus</name>
    <dbReference type="NCBI Taxonomy" id="66869"/>
    <lineage>
        <taxon>Bacteria</taxon>
        <taxon>Bacillati</taxon>
        <taxon>Actinomycetota</taxon>
        <taxon>Actinomycetes</taxon>
        <taxon>Kitasatosporales</taxon>
        <taxon>Streptomycetaceae</taxon>
        <taxon>Streptomyces</taxon>
    </lineage>
</organism>
<reference evidence="7" key="4">
    <citation type="journal article" date="2004" name="Chem. Biol.">
        <title>Leinamycin biosynthesis revealing unprecedented architectural complexity for a hybrid polyketide synthase and nonribosomal peptide synthetase.</title>
        <authorList>
            <person name="Tang G.L."/>
            <person name="Cheng Y.Q."/>
            <person name="Shen B."/>
        </authorList>
    </citation>
    <scope>NUCLEOTIDE SEQUENCE</scope>
</reference>
<keyword evidence="3" id="KW-0596">Phosphopantetheine</keyword>
<reference evidence="7" key="2">
    <citation type="submission" date="2002-02" db="EMBL/GenBank/DDBJ databases">
        <authorList>
            <person name="Cheng Y.-Q."/>
            <person name="Tang G.-L."/>
            <person name="Shen B."/>
        </authorList>
    </citation>
    <scope>NUCLEOTIDE SEQUENCE</scope>
</reference>
<dbReference type="AlphaFoldDB" id="Q8GGS2"/>
<proteinExistence type="inferred from homology"/>
<reference evidence="7" key="3">
    <citation type="journal article" date="2003" name="Proc. Natl. Acad. Sci. U.S.A.">
        <title>Type I polyketide synthase requiring a discrete acyltransferase for polyketide biosynthesis.</title>
        <authorList>
            <person name="Cheng Y.Q."/>
            <person name="Tang G.L."/>
            <person name="Shen B."/>
        </authorList>
    </citation>
    <scope>NUCLEOTIDE SEQUENCE</scope>
</reference>
<dbReference type="InterPro" id="IPR020845">
    <property type="entry name" value="AMP-binding_CS"/>
</dbReference>
<dbReference type="EMBL" id="AF484556">
    <property type="protein sequence ID" value="AAN85493.1"/>
    <property type="molecule type" value="Genomic_DNA"/>
</dbReference>
<dbReference type="FunFam" id="1.10.1200.10:FF:000016">
    <property type="entry name" value="Non-ribosomal peptide synthase"/>
    <property type="match status" value="1"/>
</dbReference>
<protein>
    <submittedName>
        <fullName evidence="7">Nonribosomal peptide synthetase</fullName>
    </submittedName>
</protein>
<dbReference type="GO" id="GO:0031177">
    <property type="term" value="F:phosphopantetheine binding"/>
    <property type="evidence" value="ECO:0007669"/>
    <property type="project" value="InterPro"/>
</dbReference>
<dbReference type="FunFam" id="2.30.38.10:FF:000001">
    <property type="entry name" value="Non-ribosomal peptide synthetase PvdI"/>
    <property type="match status" value="1"/>
</dbReference>
<dbReference type="InterPro" id="IPR001242">
    <property type="entry name" value="Condensation_dom"/>
</dbReference>
<dbReference type="GO" id="GO:0003824">
    <property type="term" value="F:catalytic activity"/>
    <property type="evidence" value="ECO:0007669"/>
    <property type="project" value="InterPro"/>
</dbReference>
<dbReference type="GO" id="GO:0072330">
    <property type="term" value="P:monocarboxylic acid biosynthetic process"/>
    <property type="evidence" value="ECO:0007669"/>
    <property type="project" value="UniProtKB-ARBA"/>
</dbReference>
<keyword evidence="4" id="KW-0597">Phosphoprotein</keyword>
<dbReference type="PANTHER" id="PTHR45527:SF1">
    <property type="entry name" value="FATTY ACID SYNTHASE"/>
    <property type="match status" value="1"/>
</dbReference>
<dbReference type="Pfam" id="PF00668">
    <property type="entry name" value="Condensation"/>
    <property type="match status" value="1"/>
</dbReference>
<comment type="cofactor">
    <cofactor evidence="1">
        <name>pantetheine 4'-phosphate</name>
        <dbReference type="ChEBI" id="CHEBI:47942"/>
    </cofactor>
</comment>
<dbReference type="CDD" id="cd17646">
    <property type="entry name" value="A_NRPS_AB3403-like"/>
    <property type="match status" value="1"/>
</dbReference>
<sequence>MQTQLSQGAQLSAEQRKLLDQLLDADGIDRVAGKVTRRTGDLSRAPLSFGQERLYFVDKLRPGSPMYVGSGALRLRGALDVEVLRRSIALLVDRHEVLRTGVVEDGDGVEQRIRPAGTVQVELPVRGAASGEVADRVREAAAEGFDLSAPPLLRAVLLEITDAAEPEWVLVLSVHHIAVDGWSLGLLMGEMSELYSALVQGAEPSLAELPLQYADFASWQRGWLEQGIIADQLAYWSDQLSGVEATEVPSDRPRPAERSYLGDTVPLALDRPLTQSLRALTDSGQSTLFMALTAVWASVLGRFADRRDVVVGTPVAGRTRAELESVVGFFVNTLPLRVRIEDGDTFRTLLLRTREVCTQAYAHQDVPFERIVAELQSGRDASGQTAIARHWLALHNTPAPDLTMPGLMSEALPALIGTVRCDLSVQLAPDGQGGLSGRLEYSTELFDRATAKTLASAFETLIASVAAAPDSPLDELDMLAPQAREHIVRDLSGAARGALTGPWVPERFAAQVDAHPDTVAVVEADGGQLTYGQLDVLANRVAHLLTARGVGAEDRVGVLLPGGGALAAAVLGVLKSAAVVLPLDPGYPPARLAQLVEDGAPRLVLSGAGSTDLLPDLDVVDVTGEEVAGHPGHRPPAVATAPDAGAHLLFTSGTSGRPKGVLTTRAGLVNRLMGMERQFSVGAGDRVLCKAPLGFDVAVWELLLPLVTGATVVSCRVGGHRDLEYLRELIDRHGVSVCHFVPSLLEEFANAPAGAHPSLRLLLSGGEELPAPLAERILDRFGHAEFVNQYGPTETVIDVTSGRVSGPVPHRVPIGRPVPGAEVYVLDASMRPQPVGVVGELYVGGVQVARGYVGRAALTAERFVPHPFAHGQRLYATGDRARLLAGGSVEFLGRTDDQVKIRGNRVEPAEVAAVLRAHPQVSGSHVTVQRTGAAPRLTGYVTSDAANADELTEELREFLRERVPEAMVPAQLFVLRQWPTGAHGKIDVTALPQPSGERPGAQREFAAPVTDVQVRLAALCTELLEVERIGLTDSFFDLGGHSLLAIRAISRIRKEFGVGLQIGQFFKAPTLAGLAEAIEAKLAAADGKPAGPAPIPRIDRGAQRR</sequence>
<name>Q8GGS2_STRAZ</name>
<dbReference type="PROSITE" id="PS50075">
    <property type="entry name" value="CARRIER"/>
    <property type="match status" value="1"/>
</dbReference>
<dbReference type="Gene3D" id="3.40.50.980">
    <property type="match status" value="2"/>
</dbReference>
<feature type="region of interest" description="Disordered" evidence="5">
    <location>
        <begin position="1086"/>
        <end position="1105"/>
    </location>
</feature>
<dbReference type="PANTHER" id="PTHR45527">
    <property type="entry name" value="NONRIBOSOMAL PEPTIDE SYNTHETASE"/>
    <property type="match status" value="1"/>
</dbReference>
<dbReference type="Gene3D" id="3.40.50.1820">
    <property type="entry name" value="alpha/beta hydrolase"/>
    <property type="match status" value="1"/>
</dbReference>